<dbReference type="InterPro" id="IPR013783">
    <property type="entry name" value="Ig-like_fold"/>
</dbReference>
<evidence type="ECO:0000259" key="10">
    <source>
        <dbReference type="Pfam" id="PF02753"/>
    </source>
</evidence>
<evidence type="ECO:0000256" key="6">
    <source>
        <dbReference type="ARBA" id="ARBA00023186"/>
    </source>
</evidence>
<sequence>MKQQKSAIKVTIFSTLLFGVLGTINVNPVEAAIALDRTRVIFNGEKNSVSMSISNENKQLPYLAQGWIEDEKGNKITSPLIVLPPVQRIEASEKSQIKIQQLADISQLPQDRETLFYFNLREIPPRSEKPNTLQIALQTRIKLFYRPKSIVATKEKLANPWQEKLTLTRKGNQYQVNNPTPYYITLVDAAPSKGQSLSSFEPLMIAPFGNDVLSSRVNELGSSPVLVYVNDYGGRPNLNFRCKQELCVVDANK</sequence>
<dbReference type="SUPFAM" id="SSF49584">
    <property type="entry name" value="Periplasmic chaperone C-domain"/>
    <property type="match status" value="1"/>
</dbReference>
<dbReference type="Pfam" id="PF02753">
    <property type="entry name" value="PapD_C"/>
    <property type="match status" value="1"/>
</dbReference>
<evidence type="ECO:0000256" key="8">
    <source>
        <dbReference type="RuleBase" id="RU003918"/>
    </source>
</evidence>
<keyword evidence="6 8" id="KW-0143">Chaperone</keyword>
<evidence type="ECO:0000256" key="5">
    <source>
        <dbReference type="ARBA" id="ARBA00022764"/>
    </source>
</evidence>
<protein>
    <submittedName>
        <fullName evidence="11">Fimbria/pilus periplasmic chaperone</fullName>
    </submittedName>
</protein>
<evidence type="ECO:0000259" key="9">
    <source>
        <dbReference type="Pfam" id="PF00345"/>
    </source>
</evidence>
<comment type="caution">
    <text evidence="11">The sequence shown here is derived from an EMBL/GenBank/DDBJ whole genome shotgun (WGS) entry which is preliminary data.</text>
</comment>
<dbReference type="PANTHER" id="PTHR30251:SF2">
    <property type="entry name" value="FIMBRIAL CHAPERONE YADV-RELATED"/>
    <property type="match status" value="1"/>
</dbReference>
<dbReference type="PROSITE" id="PS00635">
    <property type="entry name" value="PILI_CHAPERONE"/>
    <property type="match status" value="1"/>
</dbReference>
<proteinExistence type="inferred from homology"/>
<dbReference type="SUPFAM" id="SSF49354">
    <property type="entry name" value="PapD-like"/>
    <property type="match status" value="1"/>
</dbReference>
<dbReference type="InterPro" id="IPR016147">
    <property type="entry name" value="Pili_assmbl_chaperone_N"/>
</dbReference>
<keyword evidence="7" id="KW-0393">Immunoglobulin domain</keyword>
<evidence type="ECO:0000256" key="3">
    <source>
        <dbReference type="ARBA" id="ARBA00022558"/>
    </source>
</evidence>
<dbReference type="Pfam" id="PF00345">
    <property type="entry name" value="PapD_N"/>
    <property type="match status" value="1"/>
</dbReference>
<name>A0ABS0VZE5_9GAMM</name>
<dbReference type="EMBL" id="JAEKCB010000001">
    <property type="protein sequence ID" value="MBJ2116423.1"/>
    <property type="molecule type" value="Genomic_DNA"/>
</dbReference>
<dbReference type="Proteomes" id="UP000619976">
    <property type="component" value="Unassembled WGS sequence"/>
</dbReference>
<gene>
    <name evidence="11" type="ORF">JFQ69_01880</name>
</gene>
<comment type="subcellular location">
    <subcellularLocation>
        <location evidence="1 8">Periplasm</location>
    </subcellularLocation>
</comment>
<evidence type="ECO:0000256" key="2">
    <source>
        <dbReference type="ARBA" id="ARBA00007399"/>
    </source>
</evidence>
<evidence type="ECO:0000313" key="12">
    <source>
        <dbReference type="Proteomes" id="UP000619976"/>
    </source>
</evidence>
<dbReference type="Gene3D" id="2.60.40.10">
    <property type="entry name" value="Immunoglobulins"/>
    <property type="match status" value="2"/>
</dbReference>
<dbReference type="InterPro" id="IPR001829">
    <property type="entry name" value="Pili_assmbl_chaperone_bac"/>
</dbReference>
<dbReference type="InterPro" id="IPR016148">
    <property type="entry name" value="Pili_assmbl_chaperone_C"/>
</dbReference>
<keyword evidence="12" id="KW-1185">Reference proteome</keyword>
<dbReference type="PANTHER" id="PTHR30251">
    <property type="entry name" value="PILUS ASSEMBLY CHAPERONE"/>
    <property type="match status" value="1"/>
</dbReference>
<evidence type="ECO:0000256" key="1">
    <source>
        <dbReference type="ARBA" id="ARBA00004418"/>
    </source>
</evidence>
<keyword evidence="3" id="KW-1029">Fimbrium biogenesis</keyword>
<evidence type="ECO:0000256" key="4">
    <source>
        <dbReference type="ARBA" id="ARBA00022729"/>
    </source>
</evidence>
<dbReference type="InterPro" id="IPR008962">
    <property type="entry name" value="PapD-like_sf"/>
</dbReference>
<dbReference type="InterPro" id="IPR036316">
    <property type="entry name" value="Pili_assmbl_chap_C_dom_sf"/>
</dbReference>
<dbReference type="InterPro" id="IPR018046">
    <property type="entry name" value="Pili_assmbl_chaperone_CS"/>
</dbReference>
<dbReference type="InterPro" id="IPR050643">
    <property type="entry name" value="Periplasmic_pilus_chap"/>
</dbReference>
<feature type="domain" description="Pili assembly chaperone N-terminal" evidence="9">
    <location>
        <begin position="33"/>
        <end position="150"/>
    </location>
</feature>
<keyword evidence="5" id="KW-0574">Periplasm</keyword>
<evidence type="ECO:0000313" key="11">
    <source>
        <dbReference type="EMBL" id="MBJ2116423.1"/>
    </source>
</evidence>
<comment type="similarity">
    <text evidence="2 8">Belongs to the periplasmic pilus chaperone family.</text>
</comment>
<evidence type="ECO:0000256" key="7">
    <source>
        <dbReference type="ARBA" id="ARBA00023319"/>
    </source>
</evidence>
<reference evidence="11 12" key="1">
    <citation type="submission" date="2020-12" db="EMBL/GenBank/DDBJ databases">
        <title>Enhanced detection system for hospital associated transmission using whole genome sequencing surveillance.</title>
        <authorList>
            <person name="Harrison L.H."/>
            <person name="Van Tyne D."/>
            <person name="Marsh J.W."/>
            <person name="Griffith M.P."/>
            <person name="Snyder D.J."/>
            <person name="Cooper V.S."/>
            <person name="Mustapha M."/>
        </authorList>
    </citation>
    <scope>NUCLEOTIDE SEQUENCE [LARGE SCALE GENOMIC DNA]</scope>
    <source>
        <strain evidence="11 12">PR00195</strain>
    </source>
</reference>
<feature type="domain" description="Pili assembly chaperone C-terminal" evidence="10">
    <location>
        <begin position="176"/>
        <end position="235"/>
    </location>
</feature>
<accession>A0ABS0VZE5</accession>
<dbReference type="RefSeq" id="WP_006536892.1">
    <property type="nucleotide sequence ID" value="NZ_CAXOKJ010000001.1"/>
</dbReference>
<keyword evidence="4" id="KW-0732">Signal</keyword>
<dbReference type="PRINTS" id="PR00969">
    <property type="entry name" value="CHAPERONPILI"/>
</dbReference>
<organism evidence="11 12">
    <name type="scientific">Proteus penneri</name>
    <dbReference type="NCBI Taxonomy" id="102862"/>
    <lineage>
        <taxon>Bacteria</taxon>
        <taxon>Pseudomonadati</taxon>
        <taxon>Pseudomonadota</taxon>
        <taxon>Gammaproteobacteria</taxon>
        <taxon>Enterobacterales</taxon>
        <taxon>Morganellaceae</taxon>
        <taxon>Proteus</taxon>
    </lineage>
</organism>